<keyword evidence="3" id="KW-1185">Reference proteome</keyword>
<dbReference type="Pfam" id="PF03551">
    <property type="entry name" value="PadR"/>
    <property type="match status" value="1"/>
</dbReference>
<feature type="domain" description="Transcription regulator PadR N-terminal" evidence="1">
    <location>
        <begin position="17"/>
        <end position="88"/>
    </location>
</feature>
<protein>
    <recommendedName>
        <fullName evidence="1">Transcription regulator PadR N-terminal domain-containing protein</fullName>
    </recommendedName>
</protein>
<dbReference type="Gene3D" id="1.10.10.10">
    <property type="entry name" value="Winged helix-like DNA-binding domain superfamily/Winged helix DNA-binding domain"/>
    <property type="match status" value="1"/>
</dbReference>
<reference evidence="3" key="1">
    <citation type="submission" date="2016-12" db="EMBL/GenBank/DDBJ databases">
        <title>Comparative genomics of four Isosphaeraceae planctomycetes: a common pool of plasmids and glycoside hydrolase genes.</title>
        <authorList>
            <person name="Ivanova A."/>
        </authorList>
    </citation>
    <scope>NUCLEOTIDE SEQUENCE [LARGE SCALE GENOMIC DNA]</scope>
    <source>
        <strain evidence="3">PX4</strain>
    </source>
</reference>
<dbReference type="OrthoDB" id="9808017at2"/>
<accession>A0A1U7CJY4</accession>
<dbReference type="PANTHER" id="PTHR33169">
    <property type="entry name" value="PADR-FAMILY TRANSCRIPTIONAL REGULATOR"/>
    <property type="match status" value="1"/>
</dbReference>
<dbReference type="Proteomes" id="UP000186309">
    <property type="component" value="Chromosome"/>
</dbReference>
<dbReference type="InterPro" id="IPR005149">
    <property type="entry name" value="Tscrpt_reg_PadR_N"/>
</dbReference>
<evidence type="ECO:0000313" key="2">
    <source>
        <dbReference type="EMBL" id="APW59250.1"/>
    </source>
</evidence>
<dbReference type="InterPro" id="IPR036388">
    <property type="entry name" value="WH-like_DNA-bd_sf"/>
</dbReference>
<dbReference type="STRING" id="1387353.BSF38_00666"/>
<dbReference type="PANTHER" id="PTHR33169:SF14">
    <property type="entry name" value="TRANSCRIPTIONAL REGULATOR RV3488"/>
    <property type="match status" value="1"/>
</dbReference>
<dbReference type="InterPro" id="IPR036390">
    <property type="entry name" value="WH_DNA-bd_sf"/>
</dbReference>
<organism evidence="2 3">
    <name type="scientific">Paludisphaera borealis</name>
    <dbReference type="NCBI Taxonomy" id="1387353"/>
    <lineage>
        <taxon>Bacteria</taxon>
        <taxon>Pseudomonadati</taxon>
        <taxon>Planctomycetota</taxon>
        <taxon>Planctomycetia</taxon>
        <taxon>Isosphaerales</taxon>
        <taxon>Isosphaeraceae</taxon>
        <taxon>Paludisphaera</taxon>
    </lineage>
</organism>
<dbReference type="SUPFAM" id="SSF46785">
    <property type="entry name" value="Winged helix' DNA-binding domain"/>
    <property type="match status" value="1"/>
</dbReference>
<dbReference type="InterPro" id="IPR052509">
    <property type="entry name" value="Metal_resp_DNA-bind_regulator"/>
</dbReference>
<dbReference type="EMBL" id="CP019082">
    <property type="protein sequence ID" value="APW59250.1"/>
    <property type="molecule type" value="Genomic_DNA"/>
</dbReference>
<proteinExistence type="predicted"/>
<name>A0A1U7CJY4_9BACT</name>
<sequence length="110" mass="12081">MSPWETQLRKGIVELAVLATIAEGEAYGYGIVERLQGLSGLQFSESTVYPVLARLAREGLLAIRTEPSPAGPTRRYYRLTGEGRRRLDAMAGSWRTVTDSLSNLLKGVRG</sequence>
<dbReference type="KEGG" id="pbor:BSF38_00666"/>
<dbReference type="AlphaFoldDB" id="A0A1U7CJY4"/>
<dbReference type="RefSeq" id="WP_076343457.1">
    <property type="nucleotide sequence ID" value="NZ_CP019082.1"/>
</dbReference>
<evidence type="ECO:0000313" key="3">
    <source>
        <dbReference type="Proteomes" id="UP000186309"/>
    </source>
</evidence>
<evidence type="ECO:0000259" key="1">
    <source>
        <dbReference type="Pfam" id="PF03551"/>
    </source>
</evidence>
<gene>
    <name evidence="2" type="ORF">BSF38_00666</name>
</gene>